<comment type="caution">
    <text evidence="2">The sequence shown here is derived from an EMBL/GenBank/DDBJ whole genome shotgun (WGS) entry which is preliminary data.</text>
</comment>
<feature type="region of interest" description="Disordered" evidence="1">
    <location>
        <begin position="118"/>
        <end position="225"/>
    </location>
</feature>
<name>A0AAW0EUM5_9TRYP</name>
<dbReference type="Gene3D" id="2.30.42.10">
    <property type="match status" value="1"/>
</dbReference>
<sequence length="687" mass="73400">MTSSALLVPQGQHGGGGTPQPHHNAATLASELQTLHRLQDFYEQHTFDTQGPYADLFAVLLSSCKHVIDINATLVHHIHAQRDRQQRQQVTCDVLCGEVAQHRAEIRELRAAVAHLAASSASTGPDGAVTHTPLRWGEELPPHASRENSVAREPRQLQDRHPHRASVPAAALPLSPPPSSDDRQRSASSSAIALAATEADECSEDAPVDTTPTPPRSPESRTTLLPDGGADYAAAAAAAAALPSLSDSAVGAAWVARVECRLDAVEEHLAALSAAGPAASPSAVVAQQQRQEAWQRAALADLSASAAAWQQRMEGVLDTRIGPLAHRLETTEERVRTQQRWLRWCASPDAELDAPAEVGDEPPAPPVPAPPAPLVRWLEGRLHDWADGWRGVLTDVQSALAGDVFDEGAMAPALPLPTEPAELHRARRAIEQDGGSGISGGTSAHAFAAGRVDLVRAICALCRLHETEQHKRVVAESTRHAARTDDELHDVRARLEVLEVYAPHRYAVTARPPLLGVELEDVREPRVGARLCTVYHGYLADRAGLSVGDVVVGVGLQSIQTRAQLHAVLGELTRDYNAQCRLQMEAGYMRSFTGGGGAGRGLDHHSLDSALQRARAEATAAAGRPPSACAIASAAPTTPCSVAEHRESLAQCLPYCELCLHVVRDGRLRDVTLLVPPTHALRSSMEF</sequence>
<feature type="region of interest" description="Disordered" evidence="1">
    <location>
        <begin position="1"/>
        <end position="23"/>
    </location>
</feature>
<organism evidence="2 3">
    <name type="scientific">Novymonas esmeraldas</name>
    <dbReference type="NCBI Taxonomy" id="1808958"/>
    <lineage>
        <taxon>Eukaryota</taxon>
        <taxon>Discoba</taxon>
        <taxon>Euglenozoa</taxon>
        <taxon>Kinetoplastea</taxon>
        <taxon>Metakinetoplastina</taxon>
        <taxon>Trypanosomatida</taxon>
        <taxon>Trypanosomatidae</taxon>
        <taxon>Novymonas</taxon>
    </lineage>
</organism>
<feature type="compositionally biased region" description="Basic and acidic residues" evidence="1">
    <location>
        <begin position="136"/>
        <end position="160"/>
    </location>
</feature>
<evidence type="ECO:0008006" key="4">
    <source>
        <dbReference type="Google" id="ProtNLM"/>
    </source>
</evidence>
<accession>A0AAW0EUM5</accession>
<dbReference type="AlphaFoldDB" id="A0AAW0EUM5"/>
<proteinExistence type="predicted"/>
<feature type="compositionally biased region" description="Acidic residues" evidence="1">
    <location>
        <begin position="198"/>
        <end position="207"/>
    </location>
</feature>
<dbReference type="Proteomes" id="UP001430356">
    <property type="component" value="Unassembled WGS sequence"/>
</dbReference>
<keyword evidence="3" id="KW-1185">Reference proteome</keyword>
<dbReference type="InterPro" id="IPR036034">
    <property type="entry name" value="PDZ_sf"/>
</dbReference>
<gene>
    <name evidence="2" type="ORF">NESM_000749700</name>
</gene>
<feature type="compositionally biased region" description="Low complexity" evidence="1">
    <location>
        <begin position="186"/>
        <end position="197"/>
    </location>
</feature>
<evidence type="ECO:0000313" key="3">
    <source>
        <dbReference type="Proteomes" id="UP001430356"/>
    </source>
</evidence>
<dbReference type="SUPFAM" id="SSF50156">
    <property type="entry name" value="PDZ domain-like"/>
    <property type="match status" value="1"/>
</dbReference>
<evidence type="ECO:0000256" key="1">
    <source>
        <dbReference type="SAM" id="MobiDB-lite"/>
    </source>
</evidence>
<dbReference type="EMBL" id="JAECZO010000125">
    <property type="protein sequence ID" value="KAK7197950.1"/>
    <property type="molecule type" value="Genomic_DNA"/>
</dbReference>
<reference evidence="2 3" key="1">
    <citation type="journal article" date="2021" name="MBio">
        <title>A New Model Trypanosomatid, Novymonas esmeraldas: Genomic Perception of Its 'Candidatus Pandoraea novymonadis' Endosymbiont.</title>
        <authorList>
            <person name="Zakharova A."/>
            <person name="Saura A."/>
            <person name="Butenko A."/>
            <person name="Podesvova L."/>
            <person name="Warmusova S."/>
            <person name="Kostygov A.Y."/>
            <person name="Nenarokova A."/>
            <person name="Lukes J."/>
            <person name="Opperdoes F.R."/>
            <person name="Yurchenko V."/>
        </authorList>
    </citation>
    <scope>NUCLEOTIDE SEQUENCE [LARGE SCALE GENOMIC DNA]</scope>
    <source>
        <strain evidence="2 3">E262AT.01</strain>
    </source>
</reference>
<protein>
    <recommendedName>
        <fullName evidence="4">PDZ domain-containing protein</fullName>
    </recommendedName>
</protein>
<evidence type="ECO:0000313" key="2">
    <source>
        <dbReference type="EMBL" id="KAK7197950.1"/>
    </source>
</evidence>